<dbReference type="AlphaFoldDB" id="A0AA39NBF1"/>
<evidence type="ECO:0000256" key="1">
    <source>
        <dbReference type="SAM" id="MobiDB-lite"/>
    </source>
</evidence>
<dbReference type="GeneID" id="85363544"/>
<evidence type="ECO:0000313" key="3">
    <source>
        <dbReference type="Proteomes" id="UP001175211"/>
    </source>
</evidence>
<dbReference type="EMBL" id="JAUEPS010000009">
    <property type="protein sequence ID" value="KAK0462532.1"/>
    <property type="molecule type" value="Genomic_DNA"/>
</dbReference>
<sequence length="576" mass="63154">MSAEPSTDPTSAQSSHVPLDANILAYWKHPNSVVLPYLCVTDEEDIFSLMRGVVYQRSTWGISAPVIGIILSNIGFVGRVVLGWLDKECTDPDVLPEVRFAYGDETRTDASLGVYDLTDPVSALKFGQFIISLRAHVEGIVAQCQTPAFKRISWRSDTIDDDNCGSEEQWKQRIVSWLKTVERCCADHREPPNCCSSTMADPERRVTRASSKSRSAPRPRRSMSADSKRERHPAEDVGLPHSREPSLGAAGSKTPSDRASAQPAERERQEVSTDGGSSNKGKTGKRSKSAGALSCSELGAKPLYGISPAAKLSFSSYAHDRKIISLTNVKLKTDVKKEDKAPDTKESGPDKLDIITSEIDEMLQFYDEMTRYLKPPIAEHGLPAVDKRVEVVREHFLGQTSEYSNGSNTPELSQEFWEIISGCFSSLLWASVSGYSKERGGKSINEAEARHEWDILLNFGFVNTGELASGRVVLERALSLSRDIAADLAKASTRLNGEVFEDVADQAYQISLQVQQALNRRPSSSRAATNLLLQATDAVGVALRNKVAVSELFENARAAKNAILKHADAEAGARYC</sequence>
<dbReference type="RefSeq" id="XP_060334144.1">
    <property type="nucleotide sequence ID" value="XM_060479996.1"/>
</dbReference>
<proteinExistence type="predicted"/>
<accession>A0AA39NBF1</accession>
<feature type="compositionally biased region" description="Basic and acidic residues" evidence="1">
    <location>
        <begin position="226"/>
        <end position="235"/>
    </location>
</feature>
<keyword evidence="3" id="KW-1185">Reference proteome</keyword>
<reference evidence="2" key="1">
    <citation type="submission" date="2023-06" db="EMBL/GenBank/DDBJ databases">
        <authorList>
            <consortium name="Lawrence Berkeley National Laboratory"/>
            <person name="Ahrendt S."/>
            <person name="Sahu N."/>
            <person name="Indic B."/>
            <person name="Wong-Bajracharya J."/>
            <person name="Merenyi Z."/>
            <person name="Ke H.-M."/>
            <person name="Monk M."/>
            <person name="Kocsube S."/>
            <person name="Drula E."/>
            <person name="Lipzen A."/>
            <person name="Balint B."/>
            <person name="Henrissat B."/>
            <person name="Andreopoulos B."/>
            <person name="Martin F.M."/>
            <person name="Harder C.B."/>
            <person name="Rigling D."/>
            <person name="Ford K.L."/>
            <person name="Foster G.D."/>
            <person name="Pangilinan J."/>
            <person name="Papanicolaou A."/>
            <person name="Barry K."/>
            <person name="LaButti K."/>
            <person name="Viragh M."/>
            <person name="Koriabine M."/>
            <person name="Yan M."/>
            <person name="Riley R."/>
            <person name="Champramary S."/>
            <person name="Plett K.L."/>
            <person name="Tsai I.J."/>
            <person name="Slot J."/>
            <person name="Sipos G."/>
            <person name="Plett J."/>
            <person name="Nagy L.G."/>
            <person name="Grigoriev I.V."/>
        </authorList>
    </citation>
    <scope>NUCLEOTIDE SEQUENCE</scope>
    <source>
        <strain evidence="2">CCBAS 213</strain>
    </source>
</reference>
<protein>
    <submittedName>
        <fullName evidence="2">Uncharacterized protein</fullName>
    </submittedName>
</protein>
<name>A0AA39NBF1_ARMTA</name>
<comment type="caution">
    <text evidence="2">The sequence shown here is derived from an EMBL/GenBank/DDBJ whole genome shotgun (WGS) entry which is preliminary data.</text>
</comment>
<evidence type="ECO:0000313" key="2">
    <source>
        <dbReference type="EMBL" id="KAK0462532.1"/>
    </source>
</evidence>
<feature type="region of interest" description="Disordered" evidence="1">
    <location>
        <begin position="192"/>
        <end position="291"/>
    </location>
</feature>
<gene>
    <name evidence="2" type="ORF">EV420DRAFT_1735077</name>
</gene>
<dbReference type="Proteomes" id="UP001175211">
    <property type="component" value="Unassembled WGS sequence"/>
</dbReference>
<feature type="compositionally biased region" description="Polar residues" evidence="1">
    <location>
        <begin position="272"/>
        <end position="281"/>
    </location>
</feature>
<organism evidence="2 3">
    <name type="scientific">Armillaria tabescens</name>
    <name type="common">Ringless honey mushroom</name>
    <name type="synonym">Agaricus tabescens</name>
    <dbReference type="NCBI Taxonomy" id="1929756"/>
    <lineage>
        <taxon>Eukaryota</taxon>
        <taxon>Fungi</taxon>
        <taxon>Dikarya</taxon>
        <taxon>Basidiomycota</taxon>
        <taxon>Agaricomycotina</taxon>
        <taxon>Agaricomycetes</taxon>
        <taxon>Agaricomycetidae</taxon>
        <taxon>Agaricales</taxon>
        <taxon>Marasmiineae</taxon>
        <taxon>Physalacriaceae</taxon>
        <taxon>Desarmillaria</taxon>
    </lineage>
</organism>